<proteinExistence type="predicted"/>
<evidence type="ECO:0000313" key="3">
    <source>
        <dbReference type="EMBL" id="KAE9164559.1"/>
    </source>
</evidence>
<keyword evidence="2" id="KW-0812">Transmembrane</keyword>
<name>A0A6G0MFH9_9STRA</name>
<keyword evidence="2" id="KW-0472">Membrane</keyword>
<gene>
    <name evidence="3" type="ORF">PF004_g29785</name>
</gene>
<feature type="transmembrane region" description="Helical" evidence="2">
    <location>
        <begin position="246"/>
        <end position="263"/>
    </location>
</feature>
<feature type="transmembrane region" description="Helical" evidence="2">
    <location>
        <begin position="317"/>
        <end position="338"/>
    </location>
</feature>
<dbReference type="PANTHER" id="PTHR23028">
    <property type="entry name" value="ACETYLTRANSFERASE"/>
    <property type="match status" value="1"/>
</dbReference>
<feature type="transmembrane region" description="Helical" evidence="2">
    <location>
        <begin position="284"/>
        <end position="305"/>
    </location>
</feature>
<feature type="transmembrane region" description="Helical" evidence="2">
    <location>
        <begin position="98"/>
        <end position="118"/>
    </location>
</feature>
<evidence type="ECO:0000256" key="1">
    <source>
        <dbReference type="SAM" id="MobiDB-lite"/>
    </source>
</evidence>
<sequence>MGAPPRSATESCRARPTESTASSSSMLRSHGPDSDGTKTLAEDAVTAVALHVQSTPEDQLLPTDEQDKDKVKKPVKAAVAAAPPTKDLNLGAVAVDSFFVLSSFLLTWLITTTTIRMMNQGAGVCKWFLGLCDYHSKRVCCVYPLFALTYVALWCIDDEAKKRYFLIKQPENFDLYKLLTFEFMYGYFVFWTLPLEISYYFFIPVFVVGTLTLRKFWWVPFIPAYYWVLNEGWNDYRTRHSVLRRHIPTFLAGSMAAVIFVKLDTWVKASGFQCHLLPTLLLRVLEFSVLALFRSIAFRGLFFIWVHDNTVPKTPGFPFVSVSLTTVFVCEMMLPSALSSILKWRFLRYWGNISF</sequence>
<feature type="region of interest" description="Disordered" evidence="1">
    <location>
        <begin position="1"/>
        <end position="38"/>
    </location>
</feature>
<keyword evidence="2" id="KW-1133">Transmembrane helix</keyword>
<feature type="compositionally biased region" description="Polar residues" evidence="1">
    <location>
        <begin position="17"/>
        <end position="27"/>
    </location>
</feature>
<dbReference type="AlphaFoldDB" id="A0A6G0MFH9"/>
<dbReference type="GO" id="GO:0000271">
    <property type="term" value="P:polysaccharide biosynthetic process"/>
    <property type="evidence" value="ECO:0007669"/>
    <property type="project" value="TreeGrafter"/>
</dbReference>
<organism evidence="3 4">
    <name type="scientific">Phytophthora fragariae</name>
    <dbReference type="NCBI Taxonomy" id="53985"/>
    <lineage>
        <taxon>Eukaryota</taxon>
        <taxon>Sar</taxon>
        <taxon>Stramenopiles</taxon>
        <taxon>Oomycota</taxon>
        <taxon>Peronosporomycetes</taxon>
        <taxon>Peronosporales</taxon>
        <taxon>Peronosporaceae</taxon>
        <taxon>Phytophthora</taxon>
    </lineage>
</organism>
<dbReference type="InterPro" id="IPR050879">
    <property type="entry name" value="Acyltransferase_3"/>
</dbReference>
<dbReference type="EMBL" id="QXGC01005672">
    <property type="protein sequence ID" value="KAE9164559.1"/>
    <property type="molecule type" value="Genomic_DNA"/>
</dbReference>
<evidence type="ECO:0000256" key="2">
    <source>
        <dbReference type="SAM" id="Phobius"/>
    </source>
</evidence>
<accession>A0A6G0MFH9</accession>
<dbReference type="GO" id="GO:0016020">
    <property type="term" value="C:membrane"/>
    <property type="evidence" value="ECO:0007669"/>
    <property type="project" value="TreeGrafter"/>
</dbReference>
<dbReference type="Proteomes" id="UP000476176">
    <property type="component" value="Unassembled WGS sequence"/>
</dbReference>
<feature type="transmembrane region" description="Helical" evidence="2">
    <location>
        <begin position="139"/>
        <end position="156"/>
    </location>
</feature>
<reference evidence="3 4" key="1">
    <citation type="submission" date="2018-09" db="EMBL/GenBank/DDBJ databases">
        <title>Genomic investigation of the strawberry pathogen Phytophthora fragariae indicates pathogenicity is determined by transcriptional variation in three key races.</title>
        <authorList>
            <person name="Adams T.M."/>
            <person name="Armitage A.D."/>
            <person name="Sobczyk M.K."/>
            <person name="Bates H.J."/>
            <person name="Dunwell J.M."/>
            <person name="Nellist C.F."/>
            <person name="Harrison R.J."/>
        </authorList>
    </citation>
    <scope>NUCLEOTIDE SEQUENCE [LARGE SCALE GENOMIC DNA]</scope>
    <source>
        <strain evidence="3 4">BC-23</strain>
    </source>
</reference>
<comment type="caution">
    <text evidence="3">The sequence shown here is derived from an EMBL/GenBank/DDBJ whole genome shotgun (WGS) entry which is preliminary data.</text>
</comment>
<evidence type="ECO:0000313" key="4">
    <source>
        <dbReference type="Proteomes" id="UP000476176"/>
    </source>
</evidence>
<evidence type="ECO:0008006" key="5">
    <source>
        <dbReference type="Google" id="ProtNLM"/>
    </source>
</evidence>
<protein>
    <recommendedName>
        <fullName evidence="5">Acyltransferase 3 domain-containing protein</fullName>
    </recommendedName>
</protein>
<dbReference type="PANTHER" id="PTHR23028:SF53">
    <property type="entry name" value="ACYL_TRANSF_3 DOMAIN-CONTAINING PROTEIN"/>
    <property type="match status" value="1"/>
</dbReference>